<dbReference type="OrthoDB" id="149069at2"/>
<keyword evidence="2" id="KW-1185">Reference proteome</keyword>
<dbReference type="EMBL" id="LMTZ01000163">
    <property type="protein sequence ID" value="KST62061.1"/>
    <property type="molecule type" value="Genomic_DNA"/>
</dbReference>
<dbReference type="Proteomes" id="UP000053372">
    <property type="component" value="Unassembled WGS sequence"/>
</dbReference>
<gene>
    <name evidence="1" type="ORF">BC008_08495</name>
</gene>
<evidence type="ECO:0000313" key="1">
    <source>
        <dbReference type="EMBL" id="KST62061.1"/>
    </source>
</evidence>
<comment type="caution">
    <text evidence="1">The sequence shown here is derived from an EMBL/GenBank/DDBJ whole genome shotgun (WGS) entry which is preliminary data.</text>
</comment>
<accession>A0A0V7ZC31</accession>
<dbReference type="NCBIfam" id="NF033519">
    <property type="entry name" value="transpos_ISAzo13"/>
    <property type="match status" value="1"/>
</dbReference>
<dbReference type="AlphaFoldDB" id="A0A0V7ZC31"/>
<evidence type="ECO:0000313" key="2">
    <source>
        <dbReference type="Proteomes" id="UP000053372"/>
    </source>
</evidence>
<reference evidence="1 2" key="1">
    <citation type="journal article" date="2015" name="Genome Announc.">
        <title>Draft Genome of the Euendolithic (true boring) Cyanobacterium Mastigocoleus testarum strain BC008.</title>
        <authorList>
            <person name="Guida B.S."/>
            <person name="Garcia-Pichel F."/>
        </authorList>
    </citation>
    <scope>NUCLEOTIDE SEQUENCE [LARGE SCALE GENOMIC DNA]</scope>
    <source>
        <strain evidence="1 2">BC008</strain>
    </source>
</reference>
<protein>
    <submittedName>
        <fullName evidence="1">Transposase</fullName>
    </submittedName>
</protein>
<organism evidence="1 2">
    <name type="scientific">Mastigocoleus testarum BC008</name>
    <dbReference type="NCBI Taxonomy" id="371196"/>
    <lineage>
        <taxon>Bacteria</taxon>
        <taxon>Bacillati</taxon>
        <taxon>Cyanobacteriota</taxon>
        <taxon>Cyanophyceae</taxon>
        <taxon>Nostocales</taxon>
        <taxon>Hapalosiphonaceae</taxon>
        <taxon>Mastigocoleus</taxon>
    </lineage>
</organism>
<sequence length="403" mass="45896">MKSKLILETNIKKEYELLSFELSEKGRRKWAGFQAIKLGHGGKGIVHRATGLDYKTINRGIKEIENGDGLESGRIRTSGGGRKLLTVNYPNLEKDLEAMLEDSTCGDPSNPLKWTCKSALNIASSLWKKGYQISERSVHTLLEKMGYSLQSNRKTKEGGDHPDRDAQFRFINNKVKSFIQENHPVISVDTKKKELIGNYKNWGREHHKKGQSPEVKVYDFLDKEKGKVAPYGVYDLAKNKGWVSVGISSDTAEFATNSIRSWWYEMGQHTYQNAKAIYINADGGGSNGTRNRLWKKELQKFANEIGKEIHISHFPPGTSKWNKIEHRMFCFISSNWRARPLLDTATVVSLISNTTTSTGLKIKAKLDERIYKTGIKVSDREMKQLNLHKDNFHGEWNYSIKPI</sequence>
<dbReference type="Pfam" id="PF07592">
    <property type="entry name" value="DDE_Tnp_ISAZ013"/>
    <property type="match status" value="1"/>
</dbReference>
<proteinExistence type="predicted"/>
<dbReference type="RefSeq" id="WP_027847075.1">
    <property type="nucleotide sequence ID" value="NZ_LMTZ01000163.1"/>
</dbReference>
<dbReference type="InterPro" id="IPR011518">
    <property type="entry name" value="Transposase_36"/>
</dbReference>
<name>A0A0V7ZC31_9CYAN</name>